<sequence>MIRINRETDYGISILTLMARRRRERFNAAELAQWRRLPQPIVSKILKHLARNGILISYRGVQGGYALARSPEEISLADIIVALEGPISLTECVIGGADACQYGANCAVSARWRHINQKIRMALEAISLAEMDVSEPTGTPTGGQAITVHHSCV</sequence>
<dbReference type="GO" id="GO:0005829">
    <property type="term" value="C:cytosol"/>
    <property type="evidence" value="ECO:0007669"/>
    <property type="project" value="TreeGrafter"/>
</dbReference>
<dbReference type="InterPro" id="IPR000944">
    <property type="entry name" value="Tscrpt_reg_Rrf2"/>
</dbReference>
<dbReference type="PROSITE" id="PS51197">
    <property type="entry name" value="HTH_RRF2_2"/>
    <property type="match status" value="1"/>
</dbReference>
<dbReference type="InterPro" id="IPR030489">
    <property type="entry name" value="TR_Rrf2-type_CS"/>
</dbReference>
<evidence type="ECO:0000313" key="1">
    <source>
        <dbReference type="EMBL" id="EAR22224.1"/>
    </source>
</evidence>
<dbReference type="STRING" id="314278.NB231_04925"/>
<dbReference type="PROSITE" id="PS01332">
    <property type="entry name" value="HTH_RRF2_1"/>
    <property type="match status" value="1"/>
</dbReference>
<organism evidence="1 2">
    <name type="scientific">Nitrococcus mobilis Nb-231</name>
    <dbReference type="NCBI Taxonomy" id="314278"/>
    <lineage>
        <taxon>Bacteria</taxon>
        <taxon>Pseudomonadati</taxon>
        <taxon>Pseudomonadota</taxon>
        <taxon>Gammaproteobacteria</taxon>
        <taxon>Chromatiales</taxon>
        <taxon>Ectothiorhodospiraceae</taxon>
        <taxon>Nitrococcus</taxon>
    </lineage>
</organism>
<dbReference type="eggNOG" id="COG1959">
    <property type="taxonomic scope" value="Bacteria"/>
</dbReference>
<proteinExistence type="predicted"/>
<dbReference type="NCBIfam" id="TIGR02944">
    <property type="entry name" value="suf_reg_Xantho"/>
    <property type="match status" value="1"/>
</dbReference>
<dbReference type="AlphaFoldDB" id="A4BQ69"/>
<dbReference type="GO" id="GO:0003700">
    <property type="term" value="F:DNA-binding transcription factor activity"/>
    <property type="evidence" value="ECO:0007669"/>
    <property type="project" value="TreeGrafter"/>
</dbReference>
<reference evidence="1 2" key="1">
    <citation type="submission" date="2006-02" db="EMBL/GenBank/DDBJ databases">
        <authorList>
            <person name="Waterbury J."/>
            <person name="Ferriera S."/>
            <person name="Johnson J."/>
            <person name="Kravitz S."/>
            <person name="Halpern A."/>
            <person name="Remington K."/>
            <person name="Beeson K."/>
            <person name="Tran B."/>
            <person name="Rogers Y.-H."/>
            <person name="Friedman R."/>
            <person name="Venter J.C."/>
        </authorList>
    </citation>
    <scope>NUCLEOTIDE SEQUENCE [LARGE SCALE GENOMIC DNA]</scope>
    <source>
        <strain evidence="1 2">Nb-231</strain>
    </source>
</reference>
<name>A4BQ69_9GAMM</name>
<dbReference type="OrthoDB" id="9808360at2"/>
<dbReference type="InterPro" id="IPR014290">
    <property type="entry name" value="SUF_FeS_clus_asmbl_reg"/>
</dbReference>
<comment type="caution">
    <text evidence="1">The sequence shown here is derived from an EMBL/GenBank/DDBJ whole genome shotgun (WGS) entry which is preliminary data.</text>
</comment>
<dbReference type="HOGENOM" id="CLU_107144_1_2_6"/>
<dbReference type="Gene3D" id="1.10.10.10">
    <property type="entry name" value="Winged helix-like DNA-binding domain superfamily/Winged helix DNA-binding domain"/>
    <property type="match status" value="1"/>
</dbReference>
<dbReference type="Pfam" id="PF02082">
    <property type="entry name" value="Rrf2"/>
    <property type="match status" value="1"/>
</dbReference>
<protein>
    <recommendedName>
        <fullName evidence="3">SUF system Fe-S cluster assembly regulator</fullName>
    </recommendedName>
</protein>
<gene>
    <name evidence="1" type="ORF">NB231_04925</name>
</gene>
<dbReference type="Proteomes" id="UP000003374">
    <property type="component" value="Unassembled WGS sequence"/>
</dbReference>
<evidence type="ECO:0000313" key="2">
    <source>
        <dbReference type="Proteomes" id="UP000003374"/>
    </source>
</evidence>
<keyword evidence="2" id="KW-1185">Reference proteome</keyword>
<accession>A4BQ69</accession>
<dbReference type="InterPro" id="IPR036390">
    <property type="entry name" value="WH_DNA-bd_sf"/>
</dbReference>
<evidence type="ECO:0008006" key="3">
    <source>
        <dbReference type="Google" id="ProtNLM"/>
    </source>
</evidence>
<dbReference type="InterPro" id="IPR036388">
    <property type="entry name" value="WH-like_DNA-bd_sf"/>
</dbReference>
<dbReference type="PANTHER" id="PTHR33221">
    <property type="entry name" value="WINGED HELIX-TURN-HELIX TRANSCRIPTIONAL REGULATOR, RRF2 FAMILY"/>
    <property type="match status" value="1"/>
</dbReference>
<dbReference type="EMBL" id="AAOF01000004">
    <property type="protein sequence ID" value="EAR22224.1"/>
    <property type="molecule type" value="Genomic_DNA"/>
</dbReference>
<dbReference type="SUPFAM" id="SSF46785">
    <property type="entry name" value="Winged helix' DNA-binding domain"/>
    <property type="match status" value="1"/>
</dbReference>
<dbReference type="RefSeq" id="WP_005000230.1">
    <property type="nucleotide sequence ID" value="NZ_CH672427.1"/>
</dbReference>
<dbReference type="NCBIfam" id="TIGR00738">
    <property type="entry name" value="rrf2_super"/>
    <property type="match status" value="1"/>
</dbReference>
<dbReference type="PANTHER" id="PTHR33221:SF2">
    <property type="entry name" value="TRANSCRIPTIONAL REGULATOR"/>
    <property type="match status" value="1"/>
</dbReference>